<reference evidence="9" key="1">
    <citation type="submission" date="2017-05" db="EMBL/GenBank/DDBJ databases">
        <title>Evolution of leaf polarity genes.</title>
        <authorList>
            <person name="Li G.-S."/>
        </authorList>
    </citation>
    <scope>NUCLEOTIDE SEQUENCE</scope>
</reference>
<proteinExistence type="evidence at transcript level"/>
<evidence type="ECO:0000256" key="2">
    <source>
        <dbReference type="ARBA" id="ARBA00022473"/>
    </source>
</evidence>
<name>A0A2S0UT74_9MONI</name>
<feature type="compositionally biased region" description="Polar residues" evidence="7">
    <location>
        <begin position="407"/>
        <end position="434"/>
    </location>
</feature>
<keyword evidence="6" id="KW-0539">Nucleus</keyword>
<dbReference type="SUPFAM" id="SSF46689">
    <property type="entry name" value="Homeodomain-like"/>
    <property type="match status" value="1"/>
</dbReference>
<accession>A0A2S0UT74</accession>
<dbReference type="FunFam" id="1.10.10.60:FF:000002">
    <property type="entry name" value="Myb family transcription factor"/>
    <property type="match status" value="1"/>
</dbReference>
<keyword evidence="4" id="KW-0805">Transcription regulation</keyword>
<dbReference type="InterPro" id="IPR044847">
    <property type="entry name" value="KAN_fam"/>
</dbReference>
<organism evidence="9">
    <name type="scientific">Cyrtomium guizhouense</name>
    <dbReference type="NCBI Taxonomy" id="306076"/>
    <lineage>
        <taxon>Eukaryota</taxon>
        <taxon>Viridiplantae</taxon>
        <taxon>Streptophyta</taxon>
        <taxon>Embryophyta</taxon>
        <taxon>Tracheophyta</taxon>
        <taxon>Polypodiopsida</taxon>
        <taxon>Polypodiidae</taxon>
        <taxon>Polypodiales</taxon>
        <taxon>Polypodiineae</taxon>
        <taxon>Dryopteridaceae</taxon>
        <taxon>Dryopteridoideae</taxon>
        <taxon>Cyrtomium</taxon>
    </lineage>
</organism>
<dbReference type="InterPro" id="IPR009057">
    <property type="entry name" value="Homeodomain-like_sf"/>
</dbReference>
<feature type="region of interest" description="Disordered" evidence="7">
    <location>
        <begin position="405"/>
        <end position="454"/>
    </location>
</feature>
<dbReference type="EMBL" id="MF143604">
    <property type="protein sequence ID" value="AWB51018.1"/>
    <property type="molecule type" value="mRNA"/>
</dbReference>
<dbReference type="GO" id="GO:0006355">
    <property type="term" value="P:regulation of DNA-templated transcription"/>
    <property type="evidence" value="ECO:0007669"/>
    <property type="project" value="InterPro"/>
</dbReference>
<dbReference type="AlphaFoldDB" id="A0A2S0UT74"/>
<evidence type="ECO:0000256" key="7">
    <source>
        <dbReference type="SAM" id="MobiDB-lite"/>
    </source>
</evidence>
<keyword evidence="3" id="KW-0221">Differentiation</keyword>
<feature type="compositionally biased region" description="Low complexity" evidence="7">
    <location>
        <begin position="62"/>
        <end position="77"/>
    </location>
</feature>
<feature type="region of interest" description="Disordered" evidence="7">
    <location>
        <begin position="1"/>
        <end position="23"/>
    </location>
</feature>
<evidence type="ECO:0000256" key="5">
    <source>
        <dbReference type="ARBA" id="ARBA00023163"/>
    </source>
</evidence>
<gene>
    <name evidence="9" type="primary">KAN4b</name>
</gene>
<dbReference type="GO" id="GO:0005634">
    <property type="term" value="C:nucleus"/>
    <property type="evidence" value="ECO:0007669"/>
    <property type="project" value="UniProtKB-SubCell"/>
</dbReference>
<dbReference type="InterPro" id="IPR001005">
    <property type="entry name" value="SANT/Myb"/>
</dbReference>
<sequence>MVMDMVSSSGPASRPGPDLSLHISLPSCTRGAISSSEESKNGVQSEGDLGFELWKKRRHDSSNSSQSESSSNVGSEVTAEIMKKRHLQKEATASSSVIPHLSGVSAASADLALARKIALQNGQDSRDSGSVTPLLAIPINHANLSSISLKSELSPLQHLLNHTSTTLNTPRHPSLLYPSFNHPLISLNHPPPSNILQSQPDLNPDARRKAEPGNLFLNKSTSVNNSSSLINQLILSGSIGERSIKSMAELSGFDNTISKMGRPNPAAAQHETHDTRRLAPSSSVATNAQLSLSSLASAQGLFTNSNLYKGVQGAGAAELGANSLATSGKLNMFSSSKEGGTAGILAYNNITKASLSSASIEAVSSCNNMNAQLNNISSKLSTSTSLIKESSLQASISQLGLMRAEKPSSTVNEPEGCSVSNNTNCMKPSSSSPNGVKVAAGGSSGRLPGSKRSMRAPRMRWTSQLHAHFVHAVEALGGHDRATPKSVLELMNVKDLTLAHVKSHLQMYRTVKTTDKTSINGGLLEVFGSPFLRSSHEFVGFRGNPSEATCLHSNKLLNCRDQLGLMNVGDTRAILGITTKAFRATHDDSNIGFWSSSTRWPLNEVEGESRMMSRVESGFRQPSFVLQQAHQDHHRNMLQSQAECRLVVRAACSAMGGRKDNEEGSGGINVQSFSKLNTCQQRGVPDLELTLGSAHADAPKELTLLKC</sequence>
<evidence type="ECO:0000313" key="9">
    <source>
        <dbReference type="EMBL" id="AWB51018.1"/>
    </source>
</evidence>
<dbReference type="PANTHER" id="PTHR31496:SF25">
    <property type="entry name" value="TRANSCRIPTION FACTOR KAN3-RELATED"/>
    <property type="match status" value="1"/>
</dbReference>
<keyword evidence="5" id="KW-0804">Transcription</keyword>
<dbReference type="InterPro" id="IPR006447">
    <property type="entry name" value="Myb_dom_plants"/>
</dbReference>
<feature type="compositionally biased region" description="Polar residues" evidence="7">
    <location>
        <begin position="1"/>
        <end position="11"/>
    </location>
</feature>
<evidence type="ECO:0000256" key="3">
    <source>
        <dbReference type="ARBA" id="ARBA00022782"/>
    </source>
</evidence>
<feature type="region of interest" description="Disordered" evidence="7">
    <location>
        <begin position="191"/>
        <end position="210"/>
    </location>
</feature>
<dbReference type="GO" id="GO:0000976">
    <property type="term" value="F:transcription cis-regulatory region binding"/>
    <property type="evidence" value="ECO:0007669"/>
    <property type="project" value="InterPro"/>
</dbReference>
<evidence type="ECO:0000256" key="6">
    <source>
        <dbReference type="ARBA" id="ARBA00023242"/>
    </source>
</evidence>
<evidence type="ECO:0000256" key="1">
    <source>
        <dbReference type="ARBA" id="ARBA00004123"/>
    </source>
</evidence>
<dbReference type="Pfam" id="PF00249">
    <property type="entry name" value="Myb_DNA-binding"/>
    <property type="match status" value="1"/>
</dbReference>
<feature type="region of interest" description="Disordered" evidence="7">
    <location>
        <begin position="57"/>
        <end position="77"/>
    </location>
</feature>
<evidence type="ECO:0000259" key="8">
    <source>
        <dbReference type="Pfam" id="PF00249"/>
    </source>
</evidence>
<evidence type="ECO:0000256" key="4">
    <source>
        <dbReference type="ARBA" id="ARBA00023015"/>
    </source>
</evidence>
<dbReference type="PANTHER" id="PTHR31496">
    <property type="entry name" value="TRANSCRIPTION FACTOR KAN2-RELATED"/>
    <property type="match status" value="1"/>
</dbReference>
<comment type="subcellular location">
    <subcellularLocation>
        <location evidence="1">Nucleus</location>
    </subcellularLocation>
</comment>
<dbReference type="NCBIfam" id="TIGR01557">
    <property type="entry name" value="myb_SHAQKYF"/>
    <property type="match status" value="1"/>
</dbReference>
<feature type="domain" description="Myb-like" evidence="8">
    <location>
        <begin position="458"/>
        <end position="509"/>
    </location>
</feature>
<keyword evidence="2" id="KW-0217">Developmental protein</keyword>
<dbReference type="GO" id="GO:0010158">
    <property type="term" value="P:abaxial cell fate specification"/>
    <property type="evidence" value="ECO:0007669"/>
    <property type="project" value="InterPro"/>
</dbReference>
<dbReference type="Gene3D" id="1.10.10.60">
    <property type="entry name" value="Homeodomain-like"/>
    <property type="match status" value="1"/>
</dbReference>
<protein>
    <submittedName>
        <fullName evidence="9">KANADI protein</fullName>
    </submittedName>
</protein>